<dbReference type="PANTHER" id="PTHR11908">
    <property type="entry name" value="XANTHINE DEHYDROGENASE"/>
    <property type="match status" value="1"/>
</dbReference>
<dbReference type="InterPro" id="IPR046867">
    <property type="entry name" value="AldOxase/xan_DH_MoCoBD2"/>
</dbReference>
<proteinExistence type="predicted"/>
<sequence length="769" mass="84520">MNKNKFLIVGRRVANVDAWEKVTGSAKYTVDMVLPNMLHGKILRSPHPHARIMGIDTHRAEELPGVKIVLTGKDTLGVKNGIWRSYRDLCDEEILCREKVRYVGDAVATLAATTKEIAEEALHLIDVEYEVLPAAFDPLDAMQAGMPEIHEGFERNLNVYRQIEWGDVDEAFKECDHIREDTFHCSSQAHACLEPHCAIASFSHDGKLTVWTSTQSNYYTQLLLSDMTGLREGDIKVIKPHVGGGFGGKLSLDSAQYCASLLSMKLKRPVKIVLSRPEEFAATKRRTPIHYQLKLGAMKDGRIVARKVRAITEGGAYTALGGTAIYLTGFFSSFPYKYDNYQYDGFRVYTNNETTSACRGFGAPQANFVSESQIDMMAEDLGIDPVQFRLKNAMTPNHVIPEQATILSCEIKQCLGAIDKWIKSRGLLPPNHGIGISAYGFMSGGIFNWIDTPYAFAAAMVKINVDGKVDLFTGANEIGQGSNTTLCMICAEELGVRLEDITLHTGDTSTCPVDLGAWGSRQTLMSGNAVKMAAAEAKRQLLEVAFHQLKPNVIYDLDIKDRWVHLVERPYRRISYFDVVKDAVRGKEGNTIIGHGHYTPHGKGMVSPAYSFGVQAVEVSVDTETGKVDLIHIATAHECGQVINPIGLEGQVEGASIMAAGWVLTEDLQTRNGKILNDNFRDYKLLLACDVPEMSVIEVDSYEPEGPYGAKEAGEGLTIPGGAAIANAIYNAVGVRITDMPITPEKIIRALEGKLVQEEEEKKQLVAGA</sequence>
<dbReference type="InterPro" id="IPR008274">
    <property type="entry name" value="AldOxase/xan_DH_MoCoBD1"/>
</dbReference>
<dbReference type="PANTHER" id="PTHR11908:SF157">
    <property type="entry name" value="XANTHINE DEHYDROGENASE SUBUNIT D-RELATED"/>
    <property type="match status" value="1"/>
</dbReference>
<dbReference type="GO" id="GO:0016491">
    <property type="term" value="F:oxidoreductase activity"/>
    <property type="evidence" value="ECO:0007669"/>
    <property type="project" value="InterPro"/>
</dbReference>
<accession>A0A971RZ51</accession>
<evidence type="ECO:0000313" key="2">
    <source>
        <dbReference type="EMBL" id="NLW33918.1"/>
    </source>
</evidence>
<dbReference type="Gene3D" id="3.90.1170.50">
    <property type="entry name" value="Aldehyde oxidase/xanthine dehydrogenase, a/b hammerhead"/>
    <property type="match status" value="1"/>
</dbReference>
<dbReference type="Proteomes" id="UP000777265">
    <property type="component" value="Unassembled WGS sequence"/>
</dbReference>
<dbReference type="SUPFAM" id="SSF54665">
    <property type="entry name" value="CO dehydrogenase molybdoprotein N-domain-like"/>
    <property type="match status" value="1"/>
</dbReference>
<dbReference type="InterPro" id="IPR000674">
    <property type="entry name" value="Ald_Oxase/Xan_DH_a/b"/>
</dbReference>
<dbReference type="AlphaFoldDB" id="A0A971RZ51"/>
<reference evidence="2" key="1">
    <citation type="journal article" date="2020" name="Biotechnol. Biofuels">
        <title>New insights from the biogas microbiome by comprehensive genome-resolved metagenomics of nearly 1600 species originating from multiple anaerobic digesters.</title>
        <authorList>
            <person name="Campanaro S."/>
            <person name="Treu L."/>
            <person name="Rodriguez-R L.M."/>
            <person name="Kovalovszki A."/>
            <person name="Ziels R.M."/>
            <person name="Maus I."/>
            <person name="Zhu X."/>
            <person name="Kougias P.G."/>
            <person name="Basile A."/>
            <person name="Luo G."/>
            <person name="Schluter A."/>
            <person name="Konstantinidis K.T."/>
            <person name="Angelidaki I."/>
        </authorList>
    </citation>
    <scope>NUCLEOTIDE SEQUENCE</scope>
    <source>
        <strain evidence="2">AS06rmzACSIP_7</strain>
    </source>
</reference>
<protein>
    <submittedName>
        <fullName evidence="2">Molybdopterin-dependent oxidoreductase</fullName>
    </submittedName>
</protein>
<gene>
    <name evidence="2" type="ORF">GXY80_00350</name>
</gene>
<evidence type="ECO:0000259" key="1">
    <source>
        <dbReference type="SMART" id="SM01008"/>
    </source>
</evidence>
<comment type="caution">
    <text evidence="2">The sequence shown here is derived from an EMBL/GenBank/DDBJ whole genome shotgun (WGS) entry which is preliminary data.</text>
</comment>
<reference evidence="2" key="2">
    <citation type="submission" date="2020-01" db="EMBL/GenBank/DDBJ databases">
        <authorList>
            <person name="Campanaro S."/>
        </authorList>
    </citation>
    <scope>NUCLEOTIDE SEQUENCE</scope>
    <source>
        <strain evidence="2">AS06rmzACSIP_7</strain>
    </source>
</reference>
<dbReference type="InterPro" id="IPR016208">
    <property type="entry name" value="Ald_Oxase/xanthine_DH-like"/>
</dbReference>
<dbReference type="Gene3D" id="3.30.365.10">
    <property type="entry name" value="Aldehyde oxidase/xanthine dehydrogenase, molybdopterin binding domain"/>
    <property type="match status" value="4"/>
</dbReference>
<feature type="domain" description="Aldehyde oxidase/xanthine dehydrogenase a/b hammerhead" evidence="1">
    <location>
        <begin position="23"/>
        <end position="133"/>
    </location>
</feature>
<dbReference type="InterPro" id="IPR037165">
    <property type="entry name" value="AldOxase/xan_DH_Mopterin-bd_sf"/>
</dbReference>
<dbReference type="SMART" id="SM01008">
    <property type="entry name" value="Ald_Xan_dh_C"/>
    <property type="match status" value="1"/>
</dbReference>
<name>A0A971RZ51_9BACT</name>
<dbReference type="InterPro" id="IPR036856">
    <property type="entry name" value="Ald_Oxase/Xan_DH_a/b_sf"/>
</dbReference>
<evidence type="ECO:0000313" key="3">
    <source>
        <dbReference type="Proteomes" id="UP000777265"/>
    </source>
</evidence>
<dbReference type="Pfam" id="PF01315">
    <property type="entry name" value="Ald_Xan_dh_C"/>
    <property type="match status" value="1"/>
</dbReference>
<dbReference type="GO" id="GO:0005506">
    <property type="term" value="F:iron ion binding"/>
    <property type="evidence" value="ECO:0007669"/>
    <property type="project" value="InterPro"/>
</dbReference>
<dbReference type="Pfam" id="PF02738">
    <property type="entry name" value="MoCoBD_1"/>
    <property type="match status" value="1"/>
</dbReference>
<dbReference type="Pfam" id="PF20256">
    <property type="entry name" value="MoCoBD_2"/>
    <property type="match status" value="1"/>
</dbReference>
<dbReference type="SUPFAM" id="SSF56003">
    <property type="entry name" value="Molybdenum cofactor-binding domain"/>
    <property type="match status" value="1"/>
</dbReference>
<dbReference type="EMBL" id="JAAYEE010000007">
    <property type="protein sequence ID" value="NLW33918.1"/>
    <property type="molecule type" value="Genomic_DNA"/>
</dbReference>
<organism evidence="2 3">
    <name type="scientific">Syntrophorhabdus aromaticivorans</name>
    <dbReference type="NCBI Taxonomy" id="328301"/>
    <lineage>
        <taxon>Bacteria</taxon>
        <taxon>Pseudomonadati</taxon>
        <taxon>Thermodesulfobacteriota</taxon>
        <taxon>Syntrophorhabdia</taxon>
        <taxon>Syntrophorhabdales</taxon>
        <taxon>Syntrophorhabdaceae</taxon>
        <taxon>Syntrophorhabdus</taxon>
    </lineage>
</organism>